<dbReference type="InterPro" id="IPR036770">
    <property type="entry name" value="Ankyrin_rpt-contain_sf"/>
</dbReference>
<dbReference type="PANTHER" id="PTHR46224:SF64">
    <property type="entry name" value="IQ MOTIF AND ANKYRIN REPEAT DOMAIN-CONTAINING PROTEIN 1"/>
    <property type="match status" value="1"/>
</dbReference>
<dbReference type="InterPro" id="IPR003343">
    <property type="entry name" value="Big_2"/>
</dbReference>
<sequence>MEEKVMKKLWIVLVAVLLCTPLLQHANASEKVITVYIDGVKVNFSSDPILKNGTTFVQFRPIFETLGYEIAWDPAKKRITAHNDETEMILTVGSTSVAINGVVKEIKDPPYITKGNTLVPVRFISEYSGKLVKWDSIKREIKITSNDDQNNIACKTLTNCIDLGNEKSVKEMLKPNTIVTHKQFELSVKNDRTVIAKLLITHGYDLRKLSVEEQKTLLKIALDNRFFDTMSMLIENGIYVDLELNYLTSSALVMAIKNKDKEMVRLLLSHGADPAKKYSNGTGKEINNFYFTPMNLAYEMKEMDIYDLLAHKAKTMAEVPVPNGVSVRDIKELRNYLDAYHTRLSTNLGIVRLGYSIDENTSRLYLYDIKVNFSGEVLVDNKLETGMNHIAIENIFDNIKFTETQKVEFFRQLREFTEDTAKITMAWMPGKKITGGFYKFTSYVPQGIPIELRQLALEVYGSSINQFLTWSNYTPDQAYYYHETEISDFHWYGFLDDQNVTTDVPLKKISIPAGNYKIAVGESLAIPYQLLPEKATDVELVWESFYPHIASVDSNGVVVGLKAGLASIKVYSKHDPGIFANFLVWVGDPLKM</sequence>
<dbReference type="AlphaFoldDB" id="A0A371PGW0"/>
<evidence type="ECO:0000313" key="2">
    <source>
        <dbReference type="EMBL" id="REK74876.1"/>
    </source>
</evidence>
<organism evidence="2 3">
    <name type="scientific">Paenibacillus paeoniae</name>
    <dbReference type="NCBI Taxonomy" id="2292705"/>
    <lineage>
        <taxon>Bacteria</taxon>
        <taxon>Bacillati</taxon>
        <taxon>Bacillota</taxon>
        <taxon>Bacilli</taxon>
        <taxon>Bacillales</taxon>
        <taxon>Paenibacillaceae</taxon>
        <taxon>Paenibacillus</taxon>
    </lineage>
</organism>
<dbReference type="PANTHER" id="PTHR46224">
    <property type="entry name" value="ANKYRIN REPEAT FAMILY PROTEIN"/>
    <property type="match status" value="1"/>
</dbReference>
<dbReference type="SUPFAM" id="SSF48403">
    <property type="entry name" value="Ankyrin repeat"/>
    <property type="match status" value="1"/>
</dbReference>
<dbReference type="SMART" id="SM00635">
    <property type="entry name" value="BID_2"/>
    <property type="match status" value="1"/>
</dbReference>
<keyword evidence="3" id="KW-1185">Reference proteome</keyword>
<dbReference type="SUPFAM" id="SSF49373">
    <property type="entry name" value="Invasin/intimin cell-adhesion fragments"/>
    <property type="match status" value="1"/>
</dbReference>
<evidence type="ECO:0000313" key="3">
    <source>
        <dbReference type="Proteomes" id="UP000261905"/>
    </source>
</evidence>
<dbReference type="InterPro" id="IPR008964">
    <property type="entry name" value="Invasin/intimin_cell_adhesion"/>
</dbReference>
<dbReference type="InterPro" id="IPR002110">
    <property type="entry name" value="Ankyrin_rpt"/>
</dbReference>
<dbReference type="InterPro" id="IPR036582">
    <property type="entry name" value="Mao_N_sf"/>
</dbReference>
<comment type="caution">
    <text evidence="2">The sequence shown here is derived from an EMBL/GenBank/DDBJ whole genome shotgun (WGS) entry which is preliminary data.</text>
</comment>
<dbReference type="EMBL" id="QUBQ01000002">
    <property type="protein sequence ID" value="REK74876.1"/>
    <property type="molecule type" value="Genomic_DNA"/>
</dbReference>
<dbReference type="SUPFAM" id="SSF55383">
    <property type="entry name" value="Copper amine oxidase, domain N"/>
    <property type="match status" value="1"/>
</dbReference>
<dbReference type="InterPro" id="IPR012854">
    <property type="entry name" value="Cu_amine_oxidase-like_N"/>
</dbReference>
<dbReference type="Gene3D" id="2.60.40.1080">
    <property type="match status" value="1"/>
</dbReference>
<name>A0A371PGW0_9BACL</name>
<evidence type="ECO:0000259" key="1">
    <source>
        <dbReference type="SMART" id="SM00635"/>
    </source>
</evidence>
<dbReference type="SMART" id="SM00248">
    <property type="entry name" value="ANK"/>
    <property type="match status" value="2"/>
</dbReference>
<reference evidence="2 3" key="1">
    <citation type="submission" date="2018-08" db="EMBL/GenBank/DDBJ databases">
        <title>Paenibacillus sp. M4BSY-1, whole genome shotgun sequence.</title>
        <authorList>
            <person name="Tuo L."/>
        </authorList>
    </citation>
    <scope>NUCLEOTIDE SEQUENCE [LARGE SCALE GENOMIC DNA]</scope>
    <source>
        <strain evidence="2 3">M4BSY-1</strain>
    </source>
</reference>
<dbReference type="Gene3D" id="1.25.40.20">
    <property type="entry name" value="Ankyrin repeat-containing domain"/>
    <property type="match status" value="1"/>
</dbReference>
<dbReference type="InterPro" id="IPR051616">
    <property type="entry name" value="Cul2-RING_E3_ligase_SR"/>
</dbReference>
<dbReference type="Gene3D" id="3.30.457.10">
    <property type="entry name" value="Copper amine oxidase-like, N-terminal domain"/>
    <property type="match status" value="1"/>
</dbReference>
<dbReference type="Proteomes" id="UP000261905">
    <property type="component" value="Unassembled WGS sequence"/>
</dbReference>
<feature type="domain" description="BIG2" evidence="1">
    <location>
        <begin position="505"/>
        <end position="581"/>
    </location>
</feature>
<gene>
    <name evidence="2" type="ORF">DX130_14580</name>
</gene>
<accession>A0A371PGW0</accession>
<dbReference type="Pfam" id="PF07833">
    <property type="entry name" value="Cu_amine_oxidN1"/>
    <property type="match status" value="1"/>
</dbReference>
<dbReference type="Pfam" id="PF02368">
    <property type="entry name" value="Big_2"/>
    <property type="match status" value="1"/>
</dbReference>
<protein>
    <recommendedName>
        <fullName evidence="1">BIG2 domain-containing protein</fullName>
    </recommendedName>
</protein>
<dbReference type="OrthoDB" id="2612926at2"/>
<proteinExistence type="predicted"/>
<dbReference type="Pfam" id="PF12796">
    <property type="entry name" value="Ank_2"/>
    <property type="match status" value="1"/>
</dbReference>